<evidence type="ECO:0000313" key="2">
    <source>
        <dbReference type="Proteomes" id="UP000320386"/>
    </source>
</evidence>
<gene>
    <name evidence="1" type="ORF">Pan265_22430</name>
</gene>
<evidence type="ECO:0000313" key="1">
    <source>
        <dbReference type="EMBL" id="QDU72378.1"/>
    </source>
</evidence>
<name>A0A518BZI5_9BACT</name>
<accession>A0A518BZI5</accession>
<dbReference type="KEGG" id="mcad:Pan265_22430"/>
<dbReference type="EMBL" id="CP036280">
    <property type="protein sequence ID" value="QDU72378.1"/>
    <property type="molecule type" value="Genomic_DNA"/>
</dbReference>
<sequence length="64" mass="7295">MARKTFLAYLREHDCECSEFCGKVLVTRRQRVSAFESRGVRSPLSSDTVTRVCHHLEIPVPDAC</sequence>
<dbReference type="AlphaFoldDB" id="A0A518BZI5"/>
<protein>
    <submittedName>
        <fullName evidence="1">Uncharacterized protein</fullName>
    </submittedName>
</protein>
<organism evidence="1 2">
    <name type="scientific">Mucisphaera calidilacus</name>
    <dbReference type="NCBI Taxonomy" id="2527982"/>
    <lineage>
        <taxon>Bacteria</taxon>
        <taxon>Pseudomonadati</taxon>
        <taxon>Planctomycetota</taxon>
        <taxon>Phycisphaerae</taxon>
        <taxon>Phycisphaerales</taxon>
        <taxon>Phycisphaeraceae</taxon>
        <taxon>Mucisphaera</taxon>
    </lineage>
</organism>
<dbReference type="Proteomes" id="UP000320386">
    <property type="component" value="Chromosome"/>
</dbReference>
<reference evidence="1 2" key="1">
    <citation type="submission" date="2019-02" db="EMBL/GenBank/DDBJ databases">
        <title>Deep-cultivation of Planctomycetes and their phenomic and genomic characterization uncovers novel biology.</title>
        <authorList>
            <person name="Wiegand S."/>
            <person name="Jogler M."/>
            <person name="Boedeker C."/>
            <person name="Pinto D."/>
            <person name="Vollmers J."/>
            <person name="Rivas-Marin E."/>
            <person name="Kohn T."/>
            <person name="Peeters S.H."/>
            <person name="Heuer A."/>
            <person name="Rast P."/>
            <person name="Oberbeckmann S."/>
            <person name="Bunk B."/>
            <person name="Jeske O."/>
            <person name="Meyerdierks A."/>
            <person name="Storesund J.E."/>
            <person name="Kallscheuer N."/>
            <person name="Luecker S."/>
            <person name="Lage O.M."/>
            <person name="Pohl T."/>
            <person name="Merkel B.J."/>
            <person name="Hornburger P."/>
            <person name="Mueller R.-W."/>
            <person name="Bruemmer F."/>
            <person name="Labrenz M."/>
            <person name="Spormann A.M."/>
            <person name="Op den Camp H."/>
            <person name="Overmann J."/>
            <person name="Amann R."/>
            <person name="Jetten M.S.M."/>
            <person name="Mascher T."/>
            <person name="Medema M.H."/>
            <person name="Devos D.P."/>
            <person name="Kaster A.-K."/>
            <person name="Ovreas L."/>
            <person name="Rohde M."/>
            <person name="Galperin M.Y."/>
            <person name="Jogler C."/>
        </authorList>
    </citation>
    <scope>NUCLEOTIDE SEQUENCE [LARGE SCALE GENOMIC DNA]</scope>
    <source>
        <strain evidence="1 2">Pan265</strain>
    </source>
</reference>
<proteinExistence type="predicted"/>
<keyword evidence="2" id="KW-1185">Reference proteome</keyword>
<dbReference type="RefSeq" id="WP_145446549.1">
    <property type="nucleotide sequence ID" value="NZ_CP036280.1"/>
</dbReference>